<dbReference type="Pfam" id="PF10145">
    <property type="entry name" value="PhageMin_Tail"/>
    <property type="match status" value="1"/>
</dbReference>
<feature type="transmembrane region" description="Helical" evidence="3">
    <location>
        <begin position="526"/>
        <end position="549"/>
    </location>
</feature>
<feature type="domain" description="Phage tail tape measure protein" evidence="4">
    <location>
        <begin position="207"/>
        <end position="405"/>
    </location>
</feature>
<evidence type="ECO:0000256" key="2">
    <source>
        <dbReference type="SAM" id="Coils"/>
    </source>
</evidence>
<reference evidence="5 6" key="1">
    <citation type="submission" date="2017-06" db="EMBL/GenBank/DDBJ databases">
        <title>Complete genome sequence of Paenibacillus donghaensis KCTC 13049T isolated from East Sea sediment, South Korea.</title>
        <authorList>
            <person name="Jung B.K."/>
            <person name="Hong S.-J."/>
            <person name="Shin J.-H."/>
        </authorList>
    </citation>
    <scope>NUCLEOTIDE SEQUENCE [LARGE SCALE GENOMIC DNA]</scope>
    <source>
        <strain evidence="5 6">KCTC 13049</strain>
    </source>
</reference>
<dbReference type="Proteomes" id="UP000249890">
    <property type="component" value="Chromosome"/>
</dbReference>
<name>A0A2Z2KP29_9BACL</name>
<proteinExistence type="predicted"/>
<dbReference type="InterPro" id="IPR010090">
    <property type="entry name" value="Phage_tape_meas"/>
</dbReference>
<evidence type="ECO:0000256" key="3">
    <source>
        <dbReference type="SAM" id="Phobius"/>
    </source>
</evidence>
<protein>
    <recommendedName>
        <fullName evidence="4">Phage tail tape measure protein domain-containing protein</fullName>
    </recommendedName>
</protein>
<dbReference type="RefSeq" id="WP_087919388.1">
    <property type="nucleotide sequence ID" value="NZ_CP021780.1"/>
</dbReference>
<organism evidence="5 6">
    <name type="scientific">Paenibacillus donghaensis</name>
    <dbReference type="NCBI Taxonomy" id="414771"/>
    <lineage>
        <taxon>Bacteria</taxon>
        <taxon>Bacillati</taxon>
        <taxon>Bacillota</taxon>
        <taxon>Bacilli</taxon>
        <taxon>Bacillales</taxon>
        <taxon>Paenibacillaceae</taxon>
        <taxon>Paenibacillus</taxon>
    </lineage>
</organism>
<keyword evidence="1" id="KW-1188">Viral release from host cell</keyword>
<keyword evidence="6" id="KW-1185">Reference proteome</keyword>
<dbReference type="PANTHER" id="PTHR37813:SF1">
    <property type="entry name" value="FELS-2 PROPHAGE PROTEIN"/>
    <property type="match status" value="1"/>
</dbReference>
<evidence type="ECO:0000313" key="6">
    <source>
        <dbReference type="Proteomes" id="UP000249890"/>
    </source>
</evidence>
<dbReference type="OrthoDB" id="90760at2"/>
<evidence type="ECO:0000256" key="1">
    <source>
        <dbReference type="ARBA" id="ARBA00022612"/>
    </source>
</evidence>
<feature type="transmembrane region" description="Helical" evidence="3">
    <location>
        <begin position="498"/>
        <end position="519"/>
    </location>
</feature>
<gene>
    <name evidence="5" type="ORF">B9T62_34645</name>
</gene>
<dbReference type="PANTHER" id="PTHR37813">
    <property type="entry name" value="FELS-2 PROPHAGE PROTEIN"/>
    <property type="match status" value="1"/>
</dbReference>
<keyword evidence="3" id="KW-1133">Transmembrane helix</keyword>
<feature type="coiled-coil region" evidence="2">
    <location>
        <begin position="100"/>
        <end position="127"/>
    </location>
</feature>
<sequence length="1520" mass="162125">MADNVGDLVVRIGMEDTSFKAGMQNLNRQMQLAQSSLRAASAEAGGLGDSTEQLRLRSSSLADQVVIQEQRIDALTQAHAQSAAANGEDAAATQRLQIQLNNARAALGRMRTDLDSTNDQIEDQTNKWKVLGRQLQEAGDKIKAVGGKMQSVGKGLSVGVTAPIIGIGVAAAKAAIDVESASDKIQAALGVTEAQADKMAGTSKTIWADNWGESLEDVNAALITTAQNVRGLNDTELKGLTTQALILRDAFDAEVNETTRTASVLMKQFGIEGDEAMDLITVGFQRGGNFSDELLDTLREYAPQFKGLGYSADEFTALLISGAEKGAFNLDKIGDAAKESFLRVGDGSASSRDALKAMNLDFKKVEADIAAGGESTQRAFMAVVSSIAAIKDPAKQSQVALALMGSPLEDLGPSFRDFFATANTDLGDFEGAANKAGAALSDNLGARWSSLVRNAQTSLLPLGQQLVSIAEDALPKIGAKVEQLTGFLNDMSPAQIKAAVAFGLAAAAAGPVIIGLGAVVSAIGTVVSAVGAVSVAIGAAGGLGAVLLAVATGPIGIAVAAIGGLTVAGVALYKHFSADMIPEIQRFGSEVSANTQKAVGGFLDLNDKATVALDQLRWSGQTITGEMAASITETFSLMGDQVLTAMQEDHAAQLQTMGQFFASSKSLTDQEEAAALEKMKANQAAQEGYVGESQRKIAAIMQTAREEKRGITEWERLEINRIQQQMVETGIKHLSDNELEQKAIMERMRQNAGDLSARQAAEVVQNSVKQRDESIAAADEQYNDVIKTIIQQRDEAGTITAEQADKLISEAKRQRDHTVNAANGMYTDVVDAAKKQAGEHINQVDWETGEILTKWDTFKTSVKAKWDELKKWAAEVFGDMWKSITDVTETIKVDVQRQWDEMIQFFKDIDLTQIGADIMNGLKNGIKSKANELGQAAKDISSKIGESIRDFFGIHSPSRLTTEYGEYIIQGLAKGMDNESGEAKKAAATAAKGVDSAFKEAFAAAQHQYKIGAVDTTGYVKSLKTIQAQYAKTTDQRRKVTEEISKNNKALAADQIKKAKEVFDASKTYIDARVSTGKASLAQELSLWQQVQAKYKAGSAQRIAADKEVYRVQQEISKAGFDASKTWIEKSKQAKELSLVEELAAWERVQAKYKVGTEQRVAADEAAGQVRLAIYTQLTTASEEFLAKTKEINANVAAEEKRLNAEYEAAVVQRAKSINDFAGLFDQVTLASETSGQDLLDNLRGQVEYLDKWADNIRTLSAKGIDKGLLEELRQMGPQAAPELAALNQLTDEQLQEYSGLWKTKASAARTAAVTELTGLRQDTNTQIGLLHTDAVTELDKLRIDFESKVKAIRGDSTKQFNAMKADLPTIGKQAMQGLIDGMAGMQGAVTAKANEIAKSVTKTMQKALDIHSPSRELSWIGGMAGAGLVEGLAGTMASIQRQAAAMAAAAMPAIQSPSISGATFAGGGTASAPAAAITQIIMRGLFEGSTFNVRDENEAVKIGQLIGTQITDALRGTGV</sequence>
<evidence type="ECO:0000259" key="4">
    <source>
        <dbReference type="Pfam" id="PF10145"/>
    </source>
</evidence>
<keyword evidence="3" id="KW-0812">Transmembrane</keyword>
<keyword evidence="2" id="KW-0175">Coiled coil</keyword>
<dbReference type="KEGG" id="pdh:B9T62_34645"/>
<dbReference type="EMBL" id="CP021780">
    <property type="protein sequence ID" value="ASA25423.1"/>
    <property type="molecule type" value="Genomic_DNA"/>
</dbReference>
<keyword evidence="3" id="KW-0472">Membrane</keyword>
<accession>A0A2Z2KP29</accession>
<evidence type="ECO:0000313" key="5">
    <source>
        <dbReference type="EMBL" id="ASA25423.1"/>
    </source>
</evidence>